<proteinExistence type="predicted"/>
<dbReference type="Pfam" id="PF14020">
    <property type="entry name" value="DUF4236"/>
    <property type="match status" value="1"/>
</dbReference>
<dbReference type="GeneID" id="26646935"/>
<dbReference type="EMBL" id="LN681535">
    <property type="protein sequence ID" value="CEK40290.1"/>
    <property type="molecule type" value="Genomic_DNA"/>
</dbReference>
<keyword evidence="4" id="KW-1185">Reference proteome</keyword>
<dbReference type="InterPro" id="IPR025330">
    <property type="entry name" value="DUF4236"/>
</dbReference>
<name>A0A0A8WEQ6_9CAUD</name>
<dbReference type="RefSeq" id="YP_009208369.1">
    <property type="nucleotide sequence ID" value="NC_028905.1"/>
</dbReference>
<keyword evidence="1" id="KW-0175">Coiled coil</keyword>
<dbReference type="KEGG" id="vg:26646935"/>
<gene>
    <name evidence="3" type="ORF">PHICD111_20016</name>
</gene>
<organism evidence="3 4">
    <name type="scientific">Clostridium phage phiCD111</name>
    <dbReference type="NCBI Taxonomy" id="1582150"/>
    <lineage>
        <taxon>Viruses</taxon>
        <taxon>Duplodnaviria</taxon>
        <taxon>Heunggongvirae</taxon>
        <taxon>Uroviricota</taxon>
        <taxon>Caudoviricetes</taxon>
        <taxon>Leicestervirus</taxon>
        <taxon>Leicestervirus CD111</taxon>
    </lineage>
</organism>
<evidence type="ECO:0000256" key="1">
    <source>
        <dbReference type="SAM" id="Coils"/>
    </source>
</evidence>
<dbReference type="Proteomes" id="UP000030729">
    <property type="component" value="Genome"/>
</dbReference>
<evidence type="ECO:0000259" key="2">
    <source>
        <dbReference type="Pfam" id="PF14020"/>
    </source>
</evidence>
<reference evidence="3 4" key="1">
    <citation type="submission" date="2014-12" db="EMBL/GenBank/DDBJ databases">
        <title>Whole Genome Sequence and Molecular Characterization of Siphoviridae / Myoviridae Phage Infecting Clostridium difficile.</title>
        <authorList>
            <person name="Monot M."/>
        </authorList>
    </citation>
    <scope>NUCLEOTIDE SEQUENCE [LARGE SCALE GENOMIC DNA]</scope>
</reference>
<protein>
    <recommendedName>
        <fullName evidence="2">DUF4236 domain-containing protein</fullName>
    </recommendedName>
</protein>
<feature type="domain" description="DUF4236" evidence="2">
    <location>
        <begin position="3"/>
        <end position="56"/>
    </location>
</feature>
<evidence type="ECO:0000313" key="3">
    <source>
        <dbReference type="EMBL" id="CEK40290.1"/>
    </source>
</evidence>
<feature type="coiled-coil region" evidence="1">
    <location>
        <begin position="149"/>
        <end position="176"/>
    </location>
</feature>
<sequence>MGFKFRKSINLGGGLKLNINKNSVSVSGGVKGARVSVNSKGKATTTLGVPGSGLYYQETTQLGGGKKKNGKSAGGSESSRQAQQLLKIINDCANIVNTTKDPKTFFYRYNMLLDKSYALVAIEDNLNFSGQSPSQMLDSIIAKKTDTINDFLTRYYNEMSSKLKELKTEKARMNNAYKFSSLAIDYKEHLNNDNKTKLNRLYKQLLNDVKKQD</sequence>
<dbReference type="OrthoDB" id="9628at10239"/>
<accession>A0A0A8WEQ6</accession>
<evidence type="ECO:0000313" key="4">
    <source>
        <dbReference type="Proteomes" id="UP000030729"/>
    </source>
</evidence>